<dbReference type="STRING" id="1280949.HAD_10300"/>
<dbReference type="InterPro" id="IPR002347">
    <property type="entry name" value="SDR_fam"/>
</dbReference>
<name>A0A069E9L1_9PROT</name>
<dbReference type="InterPro" id="IPR020904">
    <property type="entry name" value="Sc_DH/Rdtase_CS"/>
</dbReference>
<keyword evidence="4" id="KW-1185">Reference proteome</keyword>
<reference evidence="3 4" key="1">
    <citation type="journal article" date="2014" name="Antonie Van Leeuwenhoek">
        <title>Hyphomonas beringensis sp. nov. and Hyphomonas chukchiensis sp. nov., isolated from surface seawater of the Bering Sea and Chukchi Sea.</title>
        <authorList>
            <person name="Li C."/>
            <person name="Lai Q."/>
            <person name="Li G."/>
            <person name="Dong C."/>
            <person name="Wang J."/>
            <person name="Liao Y."/>
            <person name="Shao Z."/>
        </authorList>
    </citation>
    <scope>NUCLEOTIDE SEQUENCE [LARGE SCALE GENOMIC DNA]</scope>
    <source>
        <strain evidence="3 4">MHS-3</strain>
    </source>
</reference>
<dbReference type="PANTHER" id="PTHR42760:SF115">
    <property type="entry name" value="3-OXOACYL-[ACYL-CARRIER-PROTEIN] REDUCTASE FABG"/>
    <property type="match status" value="1"/>
</dbReference>
<gene>
    <name evidence="3" type="ORF">HAD_10300</name>
</gene>
<dbReference type="PANTHER" id="PTHR42760">
    <property type="entry name" value="SHORT-CHAIN DEHYDROGENASES/REDUCTASES FAMILY MEMBER"/>
    <property type="match status" value="1"/>
</dbReference>
<organism evidence="3 4">
    <name type="scientific">Hyphomonas adhaerens MHS-3</name>
    <dbReference type="NCBI Taxonomy" id="1280949"/>
    <lineage>
        <taxon>Bacteria</taxon>
        <taxon>Pseudomonadati</taxon>
        <taxon>Pseudomonadota</taxon>
        <taxon>Alphaproteobacteria</taxon>
        <taxon>Hyphomonadales</taxon>
        <taxon>Hyphomonadaceae</taxon>
        <taxon>Hyphomonas</taxon>
    </lineage>
</organism>
<dbReference type="Gene3D" id="3.40.50.720">
    <property type="entry name" value="NAD(P)-binding Rossmann-like Domain"/>
    <property type="match status" value="1"/>
</dbReference>
<dbReference type="Proteomes" id="UP000027446">
    <property type="component" value="Unassembled WGS sequence"/>
</dbReference>
<dbReference type="SUPFAM" id="SSF51735">
    <property type="entry name" value="NAD(P)-binding Rossmann-fold domains"/>
    <property type="match status" value="1"/>
</dbReference>
<dbReference type="GO" id="GO:0016616">
    <property type="term" value="F:oxidoreductase activity, acting on the CH-OH group of donors, NAD or NADP as acceptor"/>
    <property type="evidence" value="ECO:0007669"/>
    <property type="project" value="TreeGrafter"/>
</dbReference>
<dbReference type="FunFam" id="3.40.50.720:FF:000084">
    <property type="entry name" value="Short-chain dehydrogenase reductase"/>
    <property type="match status" value="1"/>
</dbReference>
<accession>A0A069E9L1</accession>
<dbReference type="NCBIfam" id="NF005559">
    <property type="entry name" value="PRK07231.1"/>
    <property type="match status" value="1"/>
</dbReference>
<comment type="similarity">
    <text evidence="1">Belongs to the short-chain dehydrogenases/reductases (SDR) family.</text>
</comment>
<proteinExistence type="inferred from homology"/>
<evidence type="ECO:0000256" key="1">
    <source>
        <dbReference type="ARBA" id="ARBA00006484"/>
    </source>
</evidence>
<dbReference type="EMBL" id="ARYH01000001">
    <property type="protein sequence ID" value="KCZ86071.1"/>
    <property type="molecule type" value="Genomic_DNA"/>
</dbReference>
<dbReference type="PRINTS" id="PR00080">
    <property type="entry name" value="SDRFAMILY"/>
</dbReference>
<dbReference type="eggNOG" id="COG1028">
    <property type="taxonomic scope" value="Bacteria"/>
</dbReference>
<dbReference type="PRINTS" id="PR00081">
    <property type="entry name" value="GDHRDH"/>
</dbReference>
<protein>
    <submittedName>
        <fullName evidence="3">Short chain dehydrogenase</fullName>
    </submittedName>
</protein>
<keyword evidence="2" id="KW-0560">Oxidoreductase</keyword>
<dbReference type="AlphaFoldDB" id="A0A069E9L1"/>
<comment type="caution">
    <text evidence="3">The sequence shown here is derived from an EMBL/GenBank/DDBJ whole genome shotgun (WGS) entry which is preliminary data.</text>
</comment>
<dbReference type="Pfam" id="PF13561">
    <property type="entry name" value="adh_short_C2"/>
    <property type="match status" value="1"/>
</dbReference>
<evidence type="ECO:0000313" key="4">
    <source>
        <dbReference type="Proteomes" id="UP000027446"/>
    </source>
</evidence>
<sequence>MLAADLKGKSVLITGAGRGIGAGIAELFVAAGAHVALNDIKVPPAGSPAVSEGGDTLWVAGDVSKLESVEDIVEQVEAWRKIDVLVNCAGIAGELAALHNQSVDAWQNVIDVNLKGTYLMSQAVARHMRQRQSGAILNIASITGLTGFPASNAYGVSKAAIVMLTKTFATELARYRIRVNAIAPGVIEAPMLGHMTGGKDGTSAIVRRVPLGRLGAPYDIANAALFLASDAASYITGVTLPVDGGWLAFGGAGDASREEGVVSAS</sequence>
<evidence type="ECO:0000256" key="2">
    <source>
        <dbReference type="ARBA" id="ARBA00023002"/>
    </source>
</evidence>
<dbReference type="PATRIC" id="fig|1280949.3.peg.2107"/>
<dbReference type="OrthoDB" id="9796652at2"/>
<evidence type="ECO:0000313" key="3">
    <source>
        <dbReference type="EMBL" id="KCZ86071.1"/>
    </source>
</evidence>
<dbReference type="PROSITE" id="PS00061">
    <property type="entry name" value="ADH_SHORT"/>
    <property type="match status" value="1"/>
</dbReference>
<dbReference type="InterPro" id="IPR036291">
    <property type="entry name" value="NAD(P)-bd_dom_sf"/>
</dbReference>
<dbReference type="RefSeq" id="WP_035570907.1">
    <property type="nucleotide sequence ID" value="NZ_ARYH01000001.1"/>
</dbReference>